<feature type="transmembrane region" description="Helical" evidence="2">
    <location>
        <begin position="127"/>
        <end position="148"/>
    </location>
</feature>
<accession>M0MDD3</accession>
<reference evidence="3 4" key="1">
    <citation type="journal article" date="2014" name="PLoS Genet.">
        <title>Phylogenetically driven sequencing of extremely halophilic archaea reveals strategies for static and dynamic osmo-response.</title>
        <authorList>
            <person name="Becker E.A."/>
            <person name="Seitzer P.M."/>
            <person name="Tritt A."/>
            <person name="Larsen D."/>
            <person name="Krusor M."/>
            <person name="Yao A.I."/>
            <person name="Wu D."/>
            <person name="Madern D."/>
            <person name="Eisen J.A."/>
            <person name="Darling A.E."/>
            <person name="Facciotti M.T."/>
        </authorList>
    </citation>
    <scope>NUCLEOTIDE SEQUENCE [LARGE SCALE GENOMIC DNA]</scope>
    <source>
        <strain evidence="3 4">DSM 5350</strain>
    </source>
</reference>
<keyword evidence="4" id="KW-1185">Reference proteome</keyword>
<dbReference type="RefSeq" id="WP_006079064.1">
    <property type="nucleotide sequence ID" value="NZ_AOMD01000033.1"/>
</dbReference>
<proteinExistence type="predicted"/>
<dbReference type="EMBL" id="AOMD01000033">
    <property type="protein sequence ID" value="EMA42669.1"/>
    <property type="molecule type" value="Genomic_DNA"/>
</dbReference>
<comment type="caution">
    <text evidence="3">The sequence shown here is derived from an EMBL/GenBank/DDBJ whole genome shotgun (WGS) entry which is preliminary data.</text>
</comment>
<dbReference type="InParanoid" id="M0MDD3"/>
<feature type="compositionally biased region" description="Polar residues" evidence="1">
    <location>
        <begin position="1"/>
        <end position="14"/>
    </location>
</feature>
<gene>
    <name evidence="3" type="ORF">C449_16043</name>
</gene>
<dbReference type="OrthoDB" id="6608at2249"/>
<dbReference type="PATRIC" id="fig|1227455.4.peg.3264"/>
<sequence>MPTQPQQVCGSTDTESGDPCQHPEGWGRSAETGPCLEHADDPDAFATTKAFSWQEWRDFLPTKVEEGDWRGLLSTRGEWHAAGIGLGLGFAAGVAARPEAMLGLAFIAIGESEAQGKQLRDVAREPAYAMVAMVAGYLAAGFGFRPVAIERLVRLLNNGGLTRLLG</sequence>
<keyword evidence="2" id="KW-0472">Membrane</keyword>
<evidence type="ECO:0000256" key="1">
    <source>
        <dbReference type="SAM" id="MobiDB-lite"/>
    </source>
</evidence>
<name>M0MDD3_9EURY</name>
<dbReference type="AlphaFoldDB" id="M0MDD3"/>
<protein>
    <submittedName>
        <fullName evidence="3">Uncharacterized protein</fullName>
    </submittedName>
</protein>
<evidence type="ECO:0000313" key="3">
    <source>
        <dbReference type="EMBL" id="EMA42669.1"/>
    </source>
</evidence>
<evidence type="ECO:0000313" key="4">
    <source>
        <dbReference type="Proteomes" id="UP000011669"/>
    </source>
</evidence>
<evidence type="ECO:0000256" key="2">
    <source>
        <dbReference type="SAM" id="Phobius"/>
    </source>
</evidence>
<feature type="region of interest" description="Disordered" evidence="1">
    <location>
        <begin position="1"/>
        <end position="33"/>
    </location>
</feature>
<keyword evidence="2" id="KW-0812">Transmembrane</keyword>
<dbReference type="STRING" id="1227455.C449_16043"/>
<organism evidence="3 4">
    <name type="scientific">Halococcus saccharolyticus DSM 5350</name>
    <dbReference type="NCBI Taxonomy" id="1227455"/>
    <lineage>
        <taxon>Archaea</taxon>
        <taxon>Methanobacteriati</taxon>
        <taxon>Methanobacteriota</taxon>
        <taxon>Stenosarchaea group</taxon>
        <taxon>Halobacteria</taxon>
        <taxon>Halobacteriales</taxon>
        <taxon>Halococcaceae</taxon>
        <taxon>Halococcus</taxon>
    </lineage>
</organism>
<dbReference type="Proteomes" id="UP000011669">
    <property type="component" value="Unassembled WGS sequence"/>
</dbReference>
<keyword evidence="2" id="KW-1133">Transmembrane helix</keyword>